<dbReference type="AlphaFoldDB" id="A0A655Z4N7"/>
<gene>
    <name evidence="1" type="ORF">ERS013200_01609</name>
</gene>
<dbReference type="EMBL" id="CWQY01000008">
    <property type="protein sequence ID" value="CSC52625.1"/>
    <property type="molecule type" value="Genomic_DNA"/>
</dbReference>
<organism evidence="1 2">
    <name type="scientific">Vibrio cholerae</name>
    <dbReference type="NCBI Taxonomy" id="666"/>
    <lineage>
        <taxon>Bacteria</taxon>
        <taxon>Pseudomonadati</taxon>
        <taxon>Pseudomonadota</taxon>
        <taxon>Gammaproteobacteria</taxon>
        <taxon>Vibrionales</taxon>
        <taxon>Vibrionaceae</taxon>
        <taxon>Vibrio</taxon>
    </lineage>
</organism>
<proteinExistence type="predicted"/>
<dbReference type="Proteomes" id="UP000041770">
    <property type="component" value="Unassembled WGS sequence"/>
</dbReference>
<reference evidence="1 2" key="1">
    <citation type="submission" date="2015-07" db="EMBL/GenBank/DDBJ databases">
        <authorList>
            <consortium name="Pathogen Informatics"/>
        </authorList>
    </citation>
    <scope>NUCLEOTIDE SEQUENCE [LARGE SCALE GENOMIC DNA]</scope>
    <source>
        <strain evidence="1 2">A316</strain>
    </source>
</reference>
<evidence type="ECO:0000313" key="2">
    <source>
        <dbReference type="Proteomes" id="UP000041770"/>
    </source>
</evidence>
<sequence>MANTASFFITHWNVLQVRISGGETPSGRHCLMIGSMHAPCTWVNHLRQLIGIGRFEFGQTAVLNQNLGQWVIQSQLLQHFFIG</sequence>
<evidence type="ECO:0000313" key="1">
    <source>
        <dbReference type="EMBL" id="CSC52625.1"/>
    </source>
</evidence>
<protein>
    <submittedName>
        <fullName evidence="1">Uncharacterized protein</fullName>
    </submittedName>
</protein>
<accession>A0A655Z4N7</accession>
<name>A0A655Z4N7_VIBCL</name>